<dbReference type="EMBL" id="JAHJDP010000035">
    <property type="protein sequence ID" value="MBU2690757.1"/>
    <property type="molecule type" value="Genomic_DNA"/>
</dbReference>
<dbReference type="Pfam" id="PF13860">
    <property type="entry name" value="FlgD_ig"/>
    <property type="match status" value="1"/>
</dbReference>
<evidence type="ECO:0000313" key="4">
    <source>
        <dbReference type="EMBL" id="MBU2690757.1"/>
    </source>
</evidence>
<dbReference type="Pfam" id="PF13229">
    <property type="entry name" value="Beta_helix"/>
    <property type="match status" value="1"/>
</dbReference>
<name>A0A948W369_UNCEI</name>
<feature type="chain" id="PRO_5036969315" evidence="1">
    <location>
        <begin position="29"/>
        <end position="518"/>
    </location>
</feature>
<feature type="domain" description="Right handed beta helix" evidence="2">
    <location>
        <begin position="124"/>
        <end position="291"/>
    </location>
</feature>
<dbReference type="InterPro" id="IPR012334">
    <property type="entry name" value="Pectin_lyas_fold"/>
</dbReference>
<dbReference type="InterPro" id="IPR025965">
    <property type="entry name" value="FlgD/Vpr_Ig-like"/>
</dbReference>
<dbReference type="InterPro" id="IPR039448">
    <property type="entry name" value="Beta_helix"/>
</dbReference>
<dbReference type="NCBIfam" id="TIGR04183">
    <property type="entry name" value="Por_Secre_tail"/>
    <property type="match status" value="1"/>
</dbReference>
<protein>
    <submittedName>
        <fullName evidence="4">T9SS type A sorting domain-containing protein</fullName>
    </submittedName>
</protein>
<dbReference type="AlphaFoldDB" id="A0A948W369"/>
<dbReference type="InterPro" id="IPR026444">
    <property type="entry name" value="Secre_tail"/>
</dbReference>
<reference evidence="4" key="1">
    <citation type="submission" date="2021-05" db="EMBL/GenBank/DDBJ databases">
        <title>Energy efficiency and biological interactions define the core microbiome of deep oligotrophic groundwater.</title>
        <authorList>
            <person name="Mehrshad M."/>
            <person name="Lopez-Fernandez M."/>
            <person name="Bell E."/>
            <person name="Bernier-Latmani R."/>
            <person name="Bertilsson S."/>
            <person name="Dopson M."/>
        </authorList>
    </citation>
    <scope>NUCLEOTIDE SEQUENCE</scope>
    <source>
        <strain evidence="4">Modern_marine.mb.64</strain>
    </source>
</reference>
<proteinExistence type="predicted"/>
<evidence type="ECO:0000313" key="5">
    <source>
        <dbReference type="Proteomes" id="UP000777784"/>
    </source>
</evidence>
<comment type="caution">
    <text evidence="4">The sequence shown here is derived from an EMBL/GenBank/DDBJ whole genome shotgun (WGS) entry which is preliminary data.</text>
</comment>
<dbReference type="Gene3D" id="2.60.40.4070">
    <property type="match status" value="1"/>
</dbReference>
<keyword evidence="1" id="KW-0732">Signal</keyword>
<feature type="signal peptide" evidence="1">
    <location>
        <begin position="1"/>
        <end position="28"/>
    </location>
</feature>
<evidence type="ECO:0000259" key="3">
    <source>
        <dbReference type="Pfam" id="PF13860"/>
    </source>
</evidence>
<sequence length="518" mass="53560">MPCNNLISRFLKVTGLSLLLLLPTLATATTWNVPGNAATIQGGIDLASLGDTVLVGPGTYAGAGNVNLSFGGVDLVLRSSAGRDQTTINCGFSARGLIFTGGETASAVAEGFTIRNGSATTGGGLLIDESSPVIRNCRFVHCYASGHGGAADLQDVSSPQFESCAFDSNSTSGDYHTGGAIQLLDDGSFIDCTFRDNEAGGIGGAIRLTSAGDITFEACTFERNHGTDGGAVANQGAVSMTYTLCSFIGNNVSNSGGAINTTGGLNAFNECFFDMNSGNYGGAVYVLLGVAVLNNCTVVRTTSLAASGALSVTNAGSHIDLNNTIVYGTVTGPAVRCLNYGDVTPVCTDLYGNEGGNWDVVCGAGEDTMNGNFSLDPLFTDPDNGDFTLSAGSPCLDAPDCGLVGAFGQGGGTDSVDEPDGNDIQIDFLEPATPNPFGSATNLTYTIPAGNHENVRLTIHDVRGRLVRELVDRLQTPGRYTVPWDGNNQTGWPVAGGVYFYQLTLDGKKQAKRMILVR</sequence>
<dbReference type="Gene3D" id="2.160.20.10">
    <property type="entry name" value="Single-stranded right-handed beta-helix, Pectin lyase-like"/>
    <property type="match status" value="1"/>
</dbReference>
<evidence type="ECO:0000259" key="2">
    <source>
        <dbReference type="Pfam" id="PF13229"/>
    </source>
</evidence>
<accession>A0A948W369</accession>
<dbReference type="Proteomes" id="UP000777784">
    <property type="component" value="Unassembled WGS sequence"/>
</dbReference>
<feature type="domain" description="FlgD/Vpr Ig-like" evidence="3">
    <location>
        <begin position="448"/>
        <end position="504"/>
    </location>
</feature>
<evidence type="ECO:0000256" key="1">
    <source>
        <dbReference type="SAM" id="SignalP"/>
    </source>
</evidence>
<dbReference type="SUPFAM" id="SSF51126">
    <property type="entry name" value="Pectin lyase-like"/>
    <property type="match status" value="1"/>
</dbReference>
<gene>
    <name evidence="4" type="ORF">KJ970_07490</name>
</gene>
<dbReference type="InterPro" id="IPR011050">
    <property type="entry name" value="Pectin_lyase_fold/virulence"/>
</dbReference>
<organism evidence="4 5">
    <name type="scientific">Eiseniibacteriota bacterium</name>
    <dbReference type="NCBI Taxonomy" id="2212470"/>
    <lineage>
        <taxon>Bacteria</taxon>
        <taxon>Candidatus Eiseniibacteriota</taxon>
    </lineage>
</organism>